<evidence type="ECO:0008006" key="3">
    <source>
        <dbReference type="Google" id="ProtNLM"/>
    </source>
</evidence>
<organism evidence="1 2">
    <name type="scientific">Epilithonimonas zeae</name>
    <dbReference type="NCBI Taxonomy" id="1416779"/>
    <lineage>
        <taxon>Bacteria</taxon>
        <taxon>Pseudomonadati</taxon>
        <taxon>Bacteroidota</taxon>
        <taxon>Flavobacteriia</taxon>
        <taxon>Flavobacteriales</taxon>
        <taxon>Weeksellaceae</taxon>
        <taxon>Chryseobacterium group</taxon>
        <taxon>Epilithonimonas</taxon>
    </lineage>
</organism>
<proteinExistence type="predicted"/>
<dbReference type="STRING" id="1416779.SAMN05444409_1559"/>
<evidence type="ECO:0000313" key="1">
    <source>
        <dbReference type="EMBL" id="SIO00519.1"/>
    </source>
</evidence>
<accession>A0A1N6FZ02</accession>
<dbReference type="Proteomes" id="UP000185207">
    <property type="component" value="Unassembled WGS sequence"/>
</dbReference>
<name>A0A1N6FZ02_9FLAO</name>
<dbReference type="Gene3D" id="2.40.30.100">
    <property type="entry name" value="AF2212/PG0164-like"/>
    <property type="match status" value="1"/>
</dbReference>
<keyword evidence="2" id="KW-1185">Reference proteome</keyword>
<gene>
    <name evidence="1" type="ORF">SAMN05444409_1559</name>
</gene>
<evidence type="ECO:0000313" key="2">
    <source>
        <dbReference type="Proteomes" id="UP000185207"/>
    </source>
</evidence>
<sequence>MDYIIKNEKLKLIYESGNGAWTYHLRIPNSEHIEGKWGEIKVSGSIDDYKLESRNLAPTKEGDKILSINNEIRTAINKKGGDTVNVSLYLISKKEEITEKEILDTFKESNVLDVFKKLSELEKKEILDNIISQKIEEKQITIIIKYIDQLSKTV</sequence>
<dbReference type="OrthoDB" id="8246703at2"/>
<dbReference type="Pfam" id="PF08922">
    <property type="entry name" value="DUF1905"/>
    <property type="match status" value="1"/>
</dbReference>
<dbReference type="InterPro" id="IPR037079">
    <property type="entry name" value="AF2212/PG0164-like_sf"/>
</dbReference>
<protein>
    <recommendedName>
        <fullName evidence="3">DUF1905 domain-containing protein</fullName>
    </recommendedName>
</protein>
<dbReference type="EMBL" id="FSRK01000001">
    <property type="protein sequence ID" value="SIO00519.1"/>
    <property type="molecule type" value="Genomic_DNA"/>
</dbReference>
<dbReference type="AlphaFoldDB" id="A0A1N6FZ02"/>
<reference evidence="2" key="1">
    <citation type="submission" date="2016-11" db="EMBL/GenBank/DDBJ databases">
        <authorList>
            <person name="Varghese N."/>
            <person name="Submissions S."/>
        </authorList>
    </citation>
    <scope>NUCLEOTIDE SEQUENCE [LARGE SCALE GENOMIC DNA]</scope>
    <source>
        <strain evidence="2">DSM 27623</strain>
    </source>
</reference>
<dbReference type="RefSeq" id="WP_074234385.1">
    <property type="nucleotide sequence ID" value="NZ_FSRK01000001.1"/>
</dbReference>
<dbReference type="SUPFAM" id="SSF141694">
    <property type="entry name" value="AF2212/PG0164-like"/>
    <property type="match status" value="1"/>
</dbReference>
<dbReference type="InterPro" id="IPR015018">
    <property type="entry name" value="DUF1905"/>
</dbReference>